<proteinExistence type="predicted"/>
<gene>
    <name evidence="4" type="ORF">GCM10023318_48030</name>
</gene>
<organism evidence="4 5">
    <name type="scientific">Nocardia callitridis</name>
    <dbReference type="NCBI Taxonomy" id="648753"/>
    <lineage>
        <taxon>Bacteria</taxon>
        <taxon>Bacillati</taxon>
        <taxon>Actinomycetota</taxon>
        <taxon>Actinomycetes</taxon>
        <taxon>Mycobacteriales</taxon>
        <taxon>Nocardiaceae</taxon>
        <taxon>Nocardia</taxon>
    </lineage>
</organism>
<keyword evidence="5" id="KW-1185">Reference proteome</keyword>
<evidence type="ECO:0000259" key="3">
    <source>
        <dbReference type="PROSITE" id="PS50977"/>
    </source>
</evidence>
<evidence type="ECO:0000313" key="5">
    <source>
        <dbReference type="Proteomes" id="UP001500603"/>
    </source>
</evidence>
<dbReference type="Gene3D" id="1.10.357.10">
    <property type="entry name" value="Tetracycline Repressor, domain 2"/>
    <property type="match status" value="1"/>
</dbReference>
<dbReference type="Pfam" id="PF00440">
    <property type="entry name" value="TetR_N"/>
    <property type="match status" value="1"/>
</dbReference>
<reference evidence="5" key="1">
    <citation type="journal article" date="2019" name="Int. J. Syst. Evol. Microbiol.">
        <title>The Global Catalogue of Microorganisms (GCM) 10K type strain sequencing project: providing services to taxonomists for standard genome sequencing and annotation.</title>
        <authorList>
            <consortium name="The Broad Institute Genomics Platform"/>
            <consortium name="The Broad Institute Genome Sequencing Center for Infectious Disease"/>
            <person name="Wu L."/>
            <person name="Ma J."/>
        </authorList>
    </citation>
    <scope>NUCLEOTIDE SEQUENCE [LARGE SCALE GENOMIC DNA]</scope>
    <source>
        <strain evidence="5">JCM 18298</strain>
    </source>
</reference>
<protein>
    <submittedName>
        <fullName evidence="4">TetR/AcrR family transcriptional regulator</fullName>
    </submittedName>
</protein>
<dbReference type="Proteomes" id="UP001500603">
    <property type="component" value="Unassembled WGS sequence"/>
</dbReference>
<dbReference type="PROSITE" id="PS50977">
    <property type="entry name" value="HTH_TETR_2"/>
    <property type="match status" value="1"/>
</dbReference>
<comment type="caution">
    <text evidence="4">The sequence shown here is derived from an EMBL/GenBank/DDBJ whole genome shotgun (WGS) entry which is preliminary data.</text>
</comment>
<feature type="domain" description="HTH tetR-type" evidence="3">
    <location>
        <begin position="9"/>
        <end position="69"/>
    </location>
</feature>
<evidence type="ECO:0000256" key="1">
    <source>
        <dbReference type="ARBA" id="ARBA00023125"/>
    </source>
</evidence>
<dbReference type="InterPro" id="IPR009057">
    <property type="entry name" value="Homeodomain-like_sf"/>
</dbReference>
<dbReference type="EMBL" id="BAABJM010000005">
    <property type="protein sequence ID" value="GAA5063339.1"/>
    <property type="molecule type" value="Genomic_DNA"/>
</dbReference>
<feature type="DNA-binding region" description="H-T-H motif" evidence="2">
    <location>
        <begin position="32"/>
        <end position="51"/>
    </location>
</feature>
<name>A0ABP9KPS2_9NOCA</name>
<dbReference type="InterPro" id="IPR001647">
    <property type="entry name" value="HTH_TetR"/>
</dbReference>
<keyword evidence="1 2" id="KW-0238">DNA-binding</keyword>
<dbReference type="RefSeq" id="WP_345498061.1">
    <property type="nucleotide sequence ID" value="NZ_BAABJM010000005.1"/>
</dbReference>
<accession>A0ABP9KPS2</accession>
<dbReference type="SUPFAM" id="SSF46689">
    <property type="entry name" value="Homeodomain-like"/>
    <property type="match status" value="1"/>
</dbReference>
<sequence length="192" mass="20695">MARPRMARGDRREQLVAVSWSLVRTEGADALTLGRLAEWAEVSKPVVYSHFSSRSDLLVALYDEFDTRQAGALEADLAEAEVTLRGRAEAIARSYVGCVLRQGRELVGILAALEGSPELEKLKRESEHAYVERCREVLAPLVDSRSVSWATMVAIFGAAEALSLAAADAALSAEDATRELADVIIAVVGNPA</sequence>
<dbReference type="PANTHER" id="PTHR30055">
    <property type="entry name" value="HTH-TYPE TRANSCRIPTIONAL REGULATOR RUTR"/>
    <property type="match status" value="1"/>
</dbReference>
<evidence type="ECO:0000256" key="2">
    <source>
        <dbReference type="PROSITE-ProRule" id="PRU00335"/>
    </source>
</evidence>
<dbReference type="PANTHER" id="PTHR30055:SF223">
    <property type="entry name" value="HTH-TYPE TRANSCRIPTIONAL REGULATOR UIDR"/>
    <property type="match status" value="1"/>
</dbReference>
<evidence type="ECO:0000313" key="4">
    <source>
        <dbReference type="EMBL" id="GAA5063339.1"/>
    </source>
</evidence>
<dbReference type="InterPro" id="IPR050109">
    <property type="entry name" value="HTH-type_TetR-like_transc_reg"/>
</dbReference>